<organism evidence="2 3">
    <name type="scientific">Candidatus Gottesmanbacteria bacterium RIFCSPLOWO2_01_FULL_39_12b</name>
    <dbReference type="NCBI Taxonomy" id="1798388"/>
    <lineage>
        <taxon>Bacteria</taxon>
        <taxon>Candidatus Gottesmaniibacteriota</taxon>
    </lineage>
</organism>
<comment type="caution">
    <text evidence="2">The sequence shown here is derived from an EMBL/GenBank/DDBJ whole genome shotgun (WGS) entry which is preliminary data.</text>
</comment>
<keyword evidence="1" id="KW-0812">Transmembrane</keyword>
<feature type="transmembrane region" description="Helical" evidence="1">
    <location>
        <begin position="44"/>
        <end position="61"/>
    </location>
</feature>
<reference evidence="2 3" key="1">
    <citation type="journal article" date="2016" name="Nat. Commun.">
        <title>Thousands of microbial genomes shed light on interconnected biogeochemical processes in an aquifer system.</title>
        <authorList>
            <person name="Anantharaman K."/>
            <person name="Brown C.T."/>
            <person name="Hug L.A."/>
            <person name="Sharon I."/>
            <person name="Castelle C.J."/>
            <person name="Probst A.J."/>
            <person name="Thomas B.C."/>
            <person name="Singh A."/>
            <person name="Wilkins M.J."/>
            <person name="Karaoz U."/>
            <person name="Brodie E.L."/>
            <person name="Williams K.H."/>
            <person name="Hubbard S.S."/>
            <person name="Banfield J.F."/>
        </authorList>
    </citation>
    <scope>NUCLEOTIDE SEQUENCE [LARGE SCALE GENOMIC DNA]</scope>
</reference>
<keyword evidence="1" id="KW-1133">Transmembrane helix</keyword>
<protein>
    <submittedName>
        <fullName evidence="2">Uncharacterized protein</fullName>
    </submittedName>
</protein>
<accession>A0A1F6APX3</accession>
<dbReference type="Proteomes" id="UP000176609">
    <property type="component" value="Unassembled WGS sequence"/>
</dbReference>
<feature type="transmembrane region" description="Helical" evidence="1">
    <location>
        <begin position="6"/>
        <end position="24"/>
    </location>
</feature>
<evidence type="ECO:0000313" key="3">
    <source>
        <dbReference type="Proteomes" id="UP000176609"/>
    </source>
</evidence>
<evidence type="ECO:0000256" key="1">
    <source>
        <dbReference type="SAM" id="Phobius"/>
    </source>
</evidence>
<sequence length="357" mass="39608">MDILLGLAAILFFISIALFVAGLVNPRWVPLFTKGEKTRKRAAVVYGLSTIIFLTLVGIIPSQTTKSESDTVPSLSEPNIKAALPKCFKELKASTVRQTTDQPDDNSDYQVHVIYAIPSDGVDRQLDTNGTVATSVSAWQNWLCNQTNDKYFRLDTNKRLLDVTFVRLDASDEDIKTGKDLPFDTTSDSQYEYVVNGIDFRLKKLGFNDPHKLYAVYYDGTTNIKACGQAVVDGSLHTAAVYLHGILSTGKKCDTADFTTDYTKPGFYDYEMVHQIIHSLGFVPDCAPHVSKSAHSVTDSNTDIMYHGNDEPMLTEGLVLDFYRDDYYDSGLGYLDCPDLSVNAFLVGGVSQLPPKW</sequence>
<proteinExistence type="predicted"/>
<name>A0A1F6APX3_9BACT</name>
<evidence type="ECO:0000313" key="2">
    <source>
        <dbReference type="EMBL" id="OGG26337.1"/>
    </source>
</evidence>
<dbReference type="EMBL" id="MFJR01000010">
    <property type="protein sequence ID" value="OGG26337.1"/>
    <property type="molecule type" value="Genomic_DNA"/>
</dbReference>
<dbReference type="AlphaFoldDB" id="A0A1F6APX3"/>
<keyword evidence="1" id="KW-0472">Membrane</keyword>
<gene>
    <name evidence="2" type="ORF">A2960_03310</name>
</gene>